<dbReference type="InterPro" id="IPR011992">
    <property type="entry name" value="EF-hand-dom_pair"/>
</dbReference>
<evidence type="ECO:0000313" key="5">
    <source>
        <dbReference type="EMBL" id="EJK63099.1"/>
    </source>
</evidence>
<keyword evidence="3" id="KW-0812">Transmembrane</keyword>
<dbReference type="OrthoDB" id="44485at2759"/>
<keyword evidence="6" id="KW-1185">Reference proteome</keyword>
<keyword evidence="1" id="KW-0106">Calcium</keyword>
<evidence type="ECO:0000256" key="2">
    <source>
        <dbReference type="SAM" id="MobiDB-lite"/>
    </source>
</evidence>
<dbReference type="Proteomes" id="UP000266841">
    <property type="component" value="Unassembled WGS sequence"/>
</dbReference>
<dbReference type="eggNOG" id="ENOG502SD37">
    <property type="taxonomic scope" value="Eukaryota"/>
</dbReference>
<evidence type="ECO:0000256" key="3">
    <source>
        <dbReference type="SAM" id="Phobius"/>
    </source>
</evidence>
<keyword evidence="3" id="KW-1133">Transmembrane helix</keyword>
<reference evidence="5 6" key="1">
    <citation type="journal article" date="2012" name="Genome Biol.">
        <title>Genome and low-iron response of an oceanic diatom adapted to chronic iron limitation.</title>
        <authorList>
            <person name="Lommer M."/>
            <person name="Specht M."/>
            <person name="Roy A.S."/>
            <person name="Kraemer L."/>
            <person name="Andreson R."/>
            <person name="Gutowska M.A."/>
            <person name="Wolf J."/>
            <person name="Bergner S.V."/>
            <person name="Schilhabel M.B."/>
            <person name="Klostermeier U.C."/>
            <person name="Beiko R.G."/>
            <person name="Rosenstiel P."/>
            <person name="Hippler M."/>
            <person name="Laroche J."/>
        </authorList>
    </citation>
    <scope>NUCLEOTIDE SEQUENCE [LARGE SCALE GENOMIC DNA]</scope>
    <source>
        <strain evidence="5 6">CCMP1005</strain>
    </source>
</reference>
<dbReference type="CDD" id="cd00051">
    <property type="entry name" value="EFh"/>
    <property type="match status" value="1"/>
</dbReference>
<dbReference type="GO" id="GO:0005509">
    <property type="term" value="F:calcium ion binding"/>
    <property type="evidence" value="ECO:0007669"/>
    <property type="project" value="InterPro"/>
</dbReference>
<feature type="region of interest" description="Disordered" evidence="2">
    <location>
        <begin position="154"/>
        <end position="173"/>
    </location>
</feature>
<proteinExistence type="predicted"/>
<feature type="transmembrane region" description="Helical" evidence="3">
    <location>
        <begin position="307"/>
        <end position="328"/>
    </location>
</feature>
<feature type="domain" description="EF-hand" evidence="4">
    <location>
        <begin position="360"/>
        <end position="395"/>
    </location>
</feature>
<accession>K0SDQ1</accession>
<evidence type="ECO:0000256" key="1">
    <source>
        <dbReference type="ARBA" id="ARBA00022837"/>
    </source>
</evidence>
<dbReference type="SMART" id="SM00054">
    <property type="entry name" value="EFh"/>
    <property type="match status" value="2"/>
</dbReference>
<dbReference type="InterPro" id="IPR002048">
    <property type="entry name" value="EF_hand_dom"/>
</dbReference>
<dbReference type="SUPFAM" id="SSF47473">
    <property type="entry name" value="EF-hand"/>
    <property type="match status" value="1"/>
</dbReference>
<comment type="caution">
    <text evidence="5">The sequence shown here is derived from an EMBL/GenBank/DDBJ whole genome shotgun (WGS) entry which is preliminary data.</text>
</comment>
<evidence type="ECO:0000259" key="4">
    <source>
        <dbReference type="PROSITE" id="PS50222"/>
    </source>
</evidence>
<dbReference type="PROSITE" id="PS00018">
    <property type="entry name" value="EF_HAND_1"/>
    <property type="match status" value="2"/>
</dbReference>
<organism evidence="5 6">
    <name type="scientific">Thalassiosira oceanica</name>
    <name type="common">Marine diatom</name>
    <dbReference type="NCBI Taxonomy" id="159749"/>
    <lineage>
        <taxon>Eukaryota</taxon>
        <taxon>Sar</taxon>
        <taxon>Stramenopiles</taxon>
        <taxon>Ochrophyta</taxon>
        <taxon>Bacillariophyta</taxon>
        <taxon>Coscinodiscophyceae</taxon>
        <taxon>Thalassiosirophycidae</taxon>
        <taxon>Thalassiosirales</taxon>
        <taxon>Thalassiosiraceae</taxon>
        <taxon>Thalassiosira</taxon>
    </lineage>
</organism>
<name>K0SDQ1_THAOC</name>
<evidence type="ECO:0000313" key="6">
    <source>
        <dbReference type="Proteomes" id="UP000266841"/>
    </source>
</evidence>
<dbReference type="InterPro" id="IPR018247">
    <property type="entry name" value="EF_Hand_1_Ca_BS"/>
</dbReference>
<dbReference type="PROSITE" id="PS50222">
    <property type="entry name" value="EF_HAND_2"/>
    <property type="match status" value="2"/>
</dbReference>
<dbReference type="AlphaFoldDB" id="K0SDQ1"/>
<keyword evidence="3" id="KW-0472">Membrane</keyword>
<protein>
    <recommendedName>
        <fullName evidence="4">EF-hand domain-containing protein</fullName>
    </recommendedName>
</protein>
<gene>
    <name evidence="5" type="ORF">THAOC_16263</name>
</gene>
<dbReference type="Pfam" id="PF13499">
    <property type="entry name" value="EF-hand_7"/>
    <property type="match status" value="1"/>
</dbReference>
<dbReference type="Gene3D" id="1.10.238.10">
    <property type="entry name" value="EF-hand"/>
    <property type="match status" value="1"/>
</dbReference>
<sequence length="461" mass="51224">MASLMSCKSPLTKACLGLTDPRYNPEVSNNLIDQDDIWKEFSGYWGPEERNYADVGGLPRVPRFYNPETRSGWPYRSDKMTVFRWITIDGTRYRQKAFYFYEPAPADFCEQIPPEGLLNTVGNGVCGENGNFQFIEDFGTSSYEKDGTIDLVWKNQGPDSDETAGPPKSKTSTLAPADDYGVFAYTDMGIFNVAETFTFSGENRGFLLATATATKHEPTDENFERIVSSSLSQRMSGESAFLQQLKKAFEDHNVDASRVPDWVTNDGALPKCIGNSCPDEEYLCSEGKDPNCSTSPYTEPAASLNGAGLAVIIVCILIAVSTTFYFISRHIMKKQKERLRTRFVEQIVEGVSHMGSVEQLSADDLAKEFHRVDESGDGFISKEELFEFVSTGRAGTISKRDFDALFKSMDVDGNGVVSFVEFCSFMALAGKSYKAGSARNLMARNDVHEEIAHLVDLKKIN</sequence>
<feature type="domain" description="EF-hand" evidence="4">
    <location>
        <begin position="397"/>
        <end position="432"/>
    </location>
</feature>
<dbReference type="EMBL" id="AGNL01018434">
    <property type="protein sequence ID" value="EJK63099.1"/>
    <property type="molecule type" value="Genomic_DNA"/>
</dbReference>